<dbReference type="GO" id="GO:0015627">
    <property type="term" value="C:type II protein secretion system complex"/>
    <property type="evidence" value="ECO:0007669"/>
    <property type="project" value="TreeGrafter"/>
</dbReference>
<sequence length="221" mass="24265">MNQWDQIKQFIMTHKKIVMVSVTLIIFLMSLIGIYFYSGVTNPTSPTSTLSSIDKSSKINQSGQSGEAVHGGNHVDHKIIVDVKGAVNHPGVYKVSDSARIEQIVQLAGGFNKSADQLHINLAQKVADGQVVYIPSKDEKTPDIYQSQQQSVASSSTATTINLNTATVEELQKLDGIGQKKAEQIIAYRTENNGFKQIEDIKKVSGIGDKRFEKIKDMLSI</sequence>
<dbReference type="Gene3D" id="3.10.560.10">
    <property type="entry name" value="Outer membrane lipoprotein wza domain like"/>
    <property type="match status" value="1"/>
</dbReference>
<evidence type="ECO:0000313" key="5">
    <source>
        <dbReference type="Proteomes" id="UP000295681"/>
    </source>
</evidence>
<evidence type="ECO:0000313" key="4">
    <source>
        <dbReference type="EMBL" id="TDG68038.1"/>
    </source>
</evidence>
<dbReference type="RefSeq" id="WP_133264381.1">
    <property type="nucleotide sequence ID" value="NZ_JAGYGP010000001.1"/>
</dbReference>
<comment type="caution">
    <text evidence="4">The sequence shown here is derived from an EMBL/GenBank/DDBJ whole genome shotgun (WGS) entry which is preliminary data.</text>
</comment>
<dbReference type="PANTHER" id="PTHR21180:SF32">
    <property type="entry name" value="ENDONUCLEASE_EXONUCLEASE_PHOSPHATASE FAMILY DOMAIN-CONTAINING PROTEIN 1"/>
    <property type="match status" value="1"/>
</dbReference>
<dbReference type="GO" id="GO:0003677">
    <property type="term" value="F:DNA binding"/>
    <property type="evidence" value="ECO:0007669"/>
    <property type="project" value="InterPro"/>
</dbReference>
<dbReference type="Proteomes" id="UP000295681">
    <property type="component" value="Unassembled WGS sequence"/>
</dbReference>
<feature type="transmembrane region" description="Helical" evidence="2">
    <location>
        <begin position="17"/>
        <end position="37"/>
    </location>
</feature>
<name>A0A4V3A2D7_9LACO</name>
<dbReference type="NCBIfam" id="TIGR00426">
    <property type="entry name" value="competence protein ComEA helix-hairpin-helix repeat region"/>
    <property type="match status" value="1"/>
</dbReference>
<evidence type="ECO:0000259" key="3">
    <source>
        <dbReference type="SMART" id="SM00278"/>
    </source>
</evidence>
<feature type="domain" description="Helix-hairpin-helix DNA-binding motif class 1" evidence="3">
    <location>
        <begin position="169"/>
        <end position="188"/>
    </location>
</feature>
<dbReference type="SMART" id="SM00278">
    <property type="entry name" value="HhH1"/>
    <property type="match status" value="2"/>
</dbReference>
<feature type="domain" description="Helix-hairpin-helix DNA-binding motif class 1" evidence="3">
    <location>
        <begin position="199"/>
        <end position="218"/>
    </location>
</feature>
<dbReference type="EMBL" id="PUFI01000014">
    <property type="protein sequence ID" value="TDG68038.1"/>
    <property type="molecule type" value="Genomic_DNA"/>
</dbReference>
<dbReference type="InterPro" id="IPR019554">
    <property type="entry name" value="Soluble_ligand-bd"/>
</dbReference>
<dbReference type="STRING" id="907931.GCA_000165675_01007"/>
<gene>
    <name evidence="4" type="ORF">C5L23_000344</name>
</gene>
<dbReference type="AlphaFoldDB" id="A0A4V3A2D7"/>
<dbReference type="InterPro" id="IPR003583">
    <property type="entry name" value="Hlx-hairpin-Hlx_DNA-bd_motif"/>
</dbReference>
<reference evidence="4 5" key="1">
    <citation type="journal article" date="2019" name="Appl. Microbiol. Biotechnol.">
        <title>Uncovering carbohydrate metabolism through a genotype-phenotype association study of 56 lactic acid bacteria genomes.</title>
        <authorList>
            <person name="Buron-Moles G."/>
            <person name="Chailyan A."/>
            <person name="Dolejs I."/>
            <person name="Forster J."/>
            <person name="Miks M.H."/>
        </authorList>
    </citation>
    <scope>NUCLEOTIDE SEQUENCE [LARGE SCALE GENOMIC DNA]</scope>
    <source>
        <strain evidence="4 5">ATCC 700006</strain>
    </source>
</reference>
<protein>
    <recommendedName>
        <fullName evidence="3">Helix-hairpin-helix DNA-binding motif class 1 domain-containing protein</fullName>
    </recommendedName>
</protein>
<dbReference type="InterPro" id="IPR010994">
    <property type="entry name" value="RuvA_2-like"/>
</dbReference>
<organism evidence="4 5">
    <name type="scientific">Leuconostoc fallax</name>
    <dbReference type="NCBI Taxonomy" id="1251"/>
    <lineage>
        <taxon>Bacteria</taxon>
        <taxon>Bacillati</taxon>
        <taxon>Bacillota</taxon>
        <taxon>Bacilli</taxon>
        <taxon>Lactobacillales</taxon>
        <taxon>Lactobacillaceae</taxon>
        <taxon>Leuconostoc</taxon>
    </lineage>
</organism>
<dbReference type="GO" id="GO:0006281">
    <property type="term" value="P:DNA repair"/>
    <property type="evidence" value="ECO:0007669"/>
    <property type="project" value="InterPro"/>
</dbReference>
<proteinExistence type="predicted"/>
<keyword evidence="2" id="KW-1133">Transmembrane helix</keyword>
<keyword evidence="2" id="KW-0472">Membrane</keyword>
<feature type="region of interest" description="Disordered" evidence="1">
    <location>
        <begin position="47"/>
        <end position="71"/>
    </location>
</feature>
<dbReference type="PANTHER" id="PTHR21180">
    <property type="entry name" value="ENDONUCLEASE/EXONUCLEASE/PHOSPHATASE FAMILY DOMAIN-CONTAINING PROTEIN 1"/>
    <property type="match status" value="1"/>
</dbReference>
<dbReference type="GO" id="GO:0015628">
    <property type="term" value="P:protein secretion by the type II secretion system"/>
    <property type="evidence" value="ECO:0007669"/>
    <property type="project" value="TreeGrafter"/>
</dbReference>
<dbReference type="SUPFAM" id="SSF47781">
    <property type="entry name" value="RuvA domain 2-like"/>
    <property type="match status" value="1"/>
</dbReference>
<keyword evidence="2" id="KW-0812">Transmembrane</keyword>
<dbReference type="InterPro" id="IPR051675">
    <property type="entry name" value="Endo/Exo/Phosphatase_dom_1"/>
</dbReference>
<dbReference type="Gene3D" id="1.10.150.310">
    <property type="entry name" value="Tex RuvX-like domain-like"/>
    <property type="match status" value="1"/>
</dbReference>
<evidence type="ECO:0000256" key="2">
    <source>
        <dbReference type="SAM" id="Phobius"/>
    </source>
</evidence>
<dbReference type="Pfam" id="PF10531">
    <property type="entry name" value="SLBB"/>
    <property type="match status" value="1"/>
</dbReference>
<accession>A0A4V3A2D7</accession>
<dbReference type="Pfam" id="PF12836">
    <property type="entry name" value="HHH_3"/>
    <property type="match status" value="1"/>
</dbReference>
<evidence type="ECO:0000256" key="1">
    <source>
        <dbReference type="SAM" id="MobiDB-lite"/>
    </source>
</evidence>
<dbReference type="InterPro" id="IPR004509">
    <property type="entry name" value="Competence_ComEA_HhH"/>
</dbReference>
<keyword evidence="5" id="KW-1185">Reference proteome</keyword>